<dbReference type="InterPro" id="IPR012337">
    <property type="entry name" value="RNaseH-like_sf"/>
</dbReference>
<protein>
    <submittedName>
        <fullName evidence="3">Uncharacterized protein LOC104240685</fullName>
    </submittedName>
</protein>
<evidence type="ECO:0000313" key="3">
    <source>
        <dbReference type="RefSeq" id="XP_009793859.1"/>
    </source>
</evidence>
<reference evidence="2" key="1">
    <citation type="journal article" date="2013" name="Genome Biol.">
        <title>Reference genomes and transcriptomes of Nicotiana sylvestris and Nicotiana tomentosiformis.</title>
        <authorList>
            <person name="Sierro N."/>
            <person name="Battey J.N."/>
            <person name="Ouadi S."/>
            <person name="Bovet L."/>
            <person name="Goepfert S."/>
            <person name="Bakaher N."/>
            <person name="Peitsch M.C."/>
            <person name="Ivanov N.V."/>
        </authorList>
    </citation>
    <scope>NUCLEOTIDE SEQUENCE [LARGE SCALE GENOMIC DNA]</scope>
</reference>
<gene>
    <name evidence="3" type="primary">LOC104240685</name>
</gene>
<reference evidence="3" key="2">
    <citation type="submission" date="2025-08" db="UniProtKB">
        <authorList>
            <consortium name="RefSeq"/>
        </authorList>
    </citation>
    <scope>IDENTIFICATION</scope>
    <source>
        <tissue evidence="3">Leaf</tissue>
    </source>
</reference>
<evidence type="ECO:0000256" key="1">
    <source>
        <dbReference type="SAM" id="MobiDB-lite"/>
    </source>
</evidence>
<dbReference type="Proteomes" id="UP000189701">
    <property type="component" value="Unplaced"/>
</dbReference>
<evidence type="ECO:0000313" key="2">
    <source>
        <dbReference type="Proteomes" id="UP000189701"/>
    </source>
</evidence>
<proteinExistence type="predicted"/>
<dbReference type="InterPro" id="IPR036397">
    <property type="entry name" value="RNaseH_sf"/>
</dbReference>
<dbReference type="Gene3D" id="3.30.420.10">
    <property type="entry name" value="Ribonuclease H-like superfamily/Ribonuclease H"/>
    <property type="match status" value="1"/>
</dbReference>
<feature type="compositionally biased region" description="Acidic residues" evidence="1">
    <location>
        <begin position="122"/>
        <end position="133"/>
    </location>
</feature>
<accession>A0A1U7Y3N4</accession>
<feature type="region of interest" description="Disordered" evidence="1">
    <location>
        <begin position="105"/>
        <end position="133"/>
    </location>
</feature>
<dbReference type="RefSeq" id="XP_009793859.1">
    <property type="nucleotide sequence ID" value="XM_009795557.1"/>
</dbReference>
<keyword evidence="2" id="KW-1185">Reference proteome</keyword>
<sequence>MIKVPPNELNATSLPWLFAAWGMDVIGPIKPAPSNGHRFILVAIDYFTKWANQKVAVYLRDAADAQAKLRKVLDRNDRSKKYARCKSRQKTLEGIRARGFDLSEELSQERADEHGARLLLSDAEDNEDEADEP</sequence>
<name>A0A1U7Y3N4_NICSY</name>
<organism evidence="2 3">
    <name type="scientific">Nicotiana sylvestris</name>
    <name type="common">Wood tobacco</name>
    <name type="synonym">South American tobacco</name>
    <dbReference type="NCBI Taxonomy" id="4096"/>
    <lineage>
        <taxon>Eukaryota</taxon>
        <taxon>Viridiplantae</taxon>
        <taxon>Streptophyta</taxon>
        <taxon>Embryophyta</taxon>
        <taxon>Tracheophyta</taxon>
        <taxon>Spermatophyta</taxon>
        <taxon>Magnoliopsida</taxon>
        <taxon>eudicotyledons</taxon>
        <taxon>Gunneridae</taxon>
        <taxon>Pentapetalae</taxon>
        <taxon>asterids</taxon>
        <taxon>lamiids</taxon>
        <taxon>Solanales</taxon>
        <taxon>Solanaceae</taxon>
        <taxon>Nicotianoideae</taxon>
        <taxon>Nicotianeae</taxon>
        <taxon>Nicotiana</taxon>
    </lineage>
</organism>
<feature type="compositionally biased region" description="Basic and acidic residues" evidence="1">
    <location>
        <begin position="105"/>
        <end position="116"/>
    </location>
</feature>
<dbReference type="AlphaFoldDB" id="A0A1U7Y3N4"/>
<dbReference type="SUPFAM" id="SSF53098">
    <property type="entry name" value="Ribonuclease H-like"/>
    <property type="match status" value="1"/>
</dbReference>
<dbReference type="GO" id="GO:0003676">
    <property type="term" value="F:nucleic acid binding"/>
    <property type="evidence" value="ECO:0007669"/>
    <property type="project" value="InterPro"/>
</dbReference>